<comment type="caution">
    <text evidence="4">The sequence shown here is derived from an EMBL/GenBank/DDBJ whole genome shotgun (WGS) entry which is preliminary data.</text>
</comment>
<dbReference type="EMBL" id="MFKF01000022">
    <property type="protein sequence ID" value="OGG56927.1"/>
    <property type="molecule type" value="Genomic_DNA"/>
</dbReference>
<accession>A0A1F6D6F3</accession>
<protein>
    <recommendedName>
        <fullName evidence="3">Flagellar assembly protein T C-terminal domain-containing protein</fullName>
    </recommendedName>
</protein>
<feature type="compositionally biased region" description="Low complexity" evidence="1">
    <location>
        <begin position="136"/>
        <end position="148"/>
    </location>
</feature>
<feature type="region of interest" description="Disordered" evidence="1">
    <location>
        <begin position="15"/>
        <end position="36"/>
    </location>
</feature>
<feature type="region of interest" description="Disordered" evidence="1">
    <location>
        <begin position="125"/>
        <end position="161"/>
    </location>
</feature>
<keyword evidence="2" id="KW-0732">Signal</keyword>
<proteinExistence type="predicted"/>
<dbReference type="AlphaFoldDB" id="A0A1F6D6F3"/>
<feature type="domain" description="Flagellar assembly protein T C-terminal" evidence="3">
    <location>
        <begin position="51"/>
        <end position="109"/>
    </location>
</feature>
<evidence type="ECO:0000313" key="4">
    <source>
        <dbReference type="EMBL" id="OGG56927.1"/>
    </source>
</evidence>
<gene>
    <name evidence="4" type="ORF">A3F84_17650</name>
</gene>
<evidence type="ECO:0000256" key="1">
    <source>
        <dbReference type="SAM" id="MobiDB-lite"/>
    </source>
</evidence>
<name>A0A1F6D6F3_HANXR</name>
<dbReference type="Gene3D" id="2.40.10.410">
    <property type="entry name" value="FlgT, C-terminal domain"/>
    <property type="match status" value="1"/>
</dbReference>
<evidence type="ECO:0000259" key="3">
    <source>
        <dbReference type="Pfam" id="PF16538"/>
    </source>
</evidence>
<dbReference type="Proteomes" id="UP000178606">
    <property type="component" value="Unassembled WGS sequence"/>
</dbReference>
<feature type="signal peptide" evidence="2">
    <location>
        <begin position="1"/>
        <end position="16"/>
    </location>
</feature>
<dbReference type="InterPro" id="IPR032388">
    <property type="entry name" value="FlgT_C"/>
</dbReference>
<organism evidence="4 5">
    <name type="scientific">Handelsmanbacteria sp. (strain RIFCSPLOWO2_12_FULL_64_10)</name>
    <dbReference type="NCBI Taxonomy" id="1817868"/>
    <lineage>
        <taxon>Bacteria</taxon>
        <taxon>Candidatus Handelsmaniibacteriota</taxon>
    </lineage>
</organism>
<dbReference type="Pfam" id="PF16538">
    <property type="entry name" value="FlgT_C"/>
    <property type="match status" value="1"/>
</dbReference>
<reference evidence="4 5" key="1">
    <citation type="journal article" date="2016" name="Nat. Commun.">
        <title>Thousands of microbial genomes shed light on interconnected biogeochemical processes in an aquifer system.</title>
        <authorList>
            <person name="Anantharaman K."/>
            <person name="Brown C.T."/>
            <person name="Hug L.A."/>
            <person name="Sharon I."/>
            <person name="Castelle C.J."/>
            <person name="Probst A.J."/>
            <person name="Thomas B.C."/>
            <person name="Singh A."/>
            <person name="Wilkins M.J."/>
            <person name="Karaoz U."/>
            <person name="Brodie E.L."/>
            <person name="Williams K.H."/>
            <person name="Hubbard S.S."/>
            <person name="Banfield J.F."/>
        </authorList>
    </citation>
    <scope>NUCLEOTIDE SEQUENCE [LARGE SCALE GENOMIC DNA]</scope>
    <source>
        <strain evidence="5">RIFCSPLOWO2_12_FULL_64_10</strain>
    </source>
</reference>
<sequence length="411" mass="44463">MLVFTSLLLLSGPAFAQEPHAPPPPGPAPAASSRPAHPTKGYVLRVMGKIIYLDLGLRDNVRVGDTFEIVRDEEIVHPITGENLGGKTTVGTVRVTQVFEKLSVAEVVSLLPGATMTKLDRIRMGNEPMEPPPQPQAEAAPTPMPTEAPEAHTGELVRNPDGVLRGLDIGLGGGYETKQKTRTMGADLLIPLTKRFSLGGDYGVSKESHADTTLNLSTTDSENEMGGRLRIYLGRWLRGGEDINPDGDVGSIVLDLGGGTRSLKTVTDRPAIIDTTKTPPDTTRQASVTTTKASESALRFGLILPMARKWTLGLGYDWEKNLSQVSGWLRYYTSPIDPDWAGANPDGKTGSLVVTLFGSYDTKGVTSKKWMGVDLKIPLSGLLTFGLTYDTNQKLRRIRGGLNVHIEKKLW</sequence>
<dbReference type="InterPro" id="IPR038165">
    <property type="entry name" value="FlgT_C_sf"/>
</dbReference>
<evidence type="ECO:0000313" key="5">
    <source>
        <dbReference type="Proteomes" id="UP000178606"/>
    </source>
</evidence>
<evidence type="ECO:0000256" key="2">
    <source>
        <dbReference type="SAM" id="SignalP"/>
    </source>
</evidence>
<feature type="chain" id="PRO_5009523765" description="Flagellar assembly protein T C-terminal domain-containing protein" evidence="2">
    <location>
        <begin position="17"/>
        <end position="411"/>
    </location>
</feature>